<dbReference type="InterPro" id="IPR012347">
    <property type="entry name" value="Ferritin-like"/>
</dbReference>
<dbReference type="PIRSF" id="PIRSF037834">
    <property type="entry name" value="PA_CoA_Oase3"/>
    <property type="match status" value="1"/>
</dbReference>
<sequence>MSQTFTLSPAELALRLGDDALILSHRLCEWCGHAPTLEVDLALSNIGLDLLGQAQFFLNYAGEMENAGRDADALAYHRDEHEFKNCLLTEQPNGDFARSIVRQFFFSAWQQLRFHELAKSGDATMAAIATKALKEIAYHVQFAAEWVVRLGDGTEESKCRVADGISWSWRFVDELFTGEDAALRPAWEARVRATLNEAGLDLPAPVRGITGGREGRHSEYLGHLLAEMQYVQRCHPNAQW</sequence>
<evidence type="ECO:0000313" key="1">
    <source>
        <dbReference type="EMBL" id="MBB5373009.1"/>
    </source>
</evidence>
<dbReference type="Pfam" id="PF05138">
    <property type="entry name" value="PaaA_PaaC"/>
    <property type="match status" value="1"/>
</dbReference>
<comment type="caution">
    <text evidence="1">The sequence shown here is derived from an EMBL/GenBank/DDBJ whole genome shotgun (WGS) entry which is preliminary data.</text>
</comment>
<dbReference type="PANTHER" id="PTHR30458">
    <property type="entry name" value="PHENYLACETIC ACID DEGRADATION PROTEIN PAA"/>
    <property type="match status" value="1"/>
</dbReference>
<dbReference type="GO" id="GO:0005829">
    <property type="term" value="C:cytosol"/>
    <property type="evidence" value="ECO:0007669"/>
    <property type="project" value="TreeGrafter"/>
</dbReference>
<dbReference type="PANTHER" id="PTHR30458:SF0">
    <property type="entry name" value="1,2-PHENYLACETYL-COA EPOXIDASE, SUBUNIT C"/>
    <property type="match status" value="1"/>
</dbReference>
<dbReference type="EC" id="1.14.13.149" evidence="1"/>
<dbReference type="EMBL" id="JACHFJ010000004">
    <property type="protein sequence ID" value="MBB5373009.1"/>
    <property type="molecule type" value="Genomic_DNA"/>
</dbReference>
<dbReference type="InterPro" id="IPR011882">
    <property type="entry name" value="PaaC"/>
</dbReference>
<protein>
    <submittedName>
        <fullName evidence="1">Ring-1,2-phenylacetyl-CoA epoxidase subunit PaaC</fullName>
        <ecNumber evidence="1">1.14.13.149</ecNumber>
    </submittedName>
</protein>
<keyword evidence="1" id="KW-0560">Oxidoreductase</keyword>
<dbReference type="InterPro" id="IPR007814">
    <property type="entry name" value="PaaA_PaaC"/>
</dbReference>
<organism evidence="1 2">
    <name type="scientific">Acidocella aromatica</name>
    <dbReference type="NCBI Taxonomy" id="1303579"/>
    <lineage>
        <taxon>Bacteria</taxon>
        <taxon>Pseudomonadati</taxon>
        <taxon>Pseudomonadota</taxon>
        <taxon>Alphaproteobacteria</taxon>
        <taxon>Acetobacterales</taxon>
        <taxon>Acidocellaceae</taxon>
        <taxon>Acidocella</taxon>
    </lineage>
</organism>
<name>A0A840VLC5_9PROT</name>
<dbReference type="AlphaFoldDB" id="A0A840VLC5"/>
<dbReference type="Proteomes" id="UP000553706">
    <property type="component" value="Unassembled WGS sequence"/>
</dbReference>
<evidence type="ECO:0000313" key="2">
    <source>
        <dbReference type="Proteomes" id="UP000553706"/>
    </source>
</evidence>
<reference evidence="1 2" key="1">
    <citation type="submission" date="2020-08" db="EMBL/GenBank/DDBJ databases">
        <title>Genomic Encyclopedia of Type Strains, Phase IV (KMG-IV): sequencing the most valuable type-strain genomes for metagenomic binning, comparative biology and taxonomic classification.</title>
        <authorList>
            <person name="Goeker M."/>
        </authorList>
    </citation>
    <scope>NUCLEOTIDE SEQUENCE [LARGE SCALE GENOMIC DNA]</scope>
    <source>
        <strain evidence="1 2">DSM 27026</strain>
    </source>
</reference>
<proteinExistence type="predicted"/>
<dbReference type="RefSeq" id="WP_183266033.1">
    <property type="nucleotide sequence ID" value="NZ_JACHFJ010000004.1"/>
</dbReference>
<dbReference type="SUPFAM" id="SSF47240">
    <property type="entry name" value="Ferritin-like"/>
    <property type="match status" value="1"/>
</dbReference>
<dbReference type="Gene3D" id="1.20.1260.10">
    <property type="match status" value="1"/>
</dbReference>
<dbReference type="GO" id="GO:0010124">
    <property type="term" value="P:phenylacetate catabolic process"/>
    <property type="evidence" value="ECO:0007669"/>
    <property type="project" value="InterPro"/>
</dbReference>
<dbReference type="InterPro" id="IPR052703">
    <property type="entry name" value="Aromatic_CoA_ox/epox"/>
</dbReference>
<dbReference type="GO" id="GO:0097266">
    <property type="term" value="F:phenylacetyl-CoA 1,2-epoxidase activity"/>
    <property type="evidence" value="ECO:0007669"/>
    <property type="project" value="UniProtKB-EC"/>
</dbReference>
<gene>
    <name evidence="1" type="ORF">HNP71_001267</name>
</gene>
<keyword evidence="2" id="KW-1185">Reference proteome</keyword>
<accession>A0A840VLC5</accession>
<dbReference type="NCBIfam" id="TIGR02158">
    <property type="entry name" value="PA_CoA_Oxy3"/>
    <property type="match status" value="1"/>
</dbReference>
<dbReference type="InterPro" id="IPR009078">
    <property type="entry name" value="Ferritin-like_SF"/>
</dbReference>